<dbReference type="PIRSF" id="PIRSF033094">
    <property type="entry name" value="Pesterase_CT488"/>
    <property type="match status" value="1"/>
</dbReference>
<dbReference type="Pfam" id="PF00149">
    <property type="entry name" value="Metallophos"/>
    <property type="match status" value="1"/>
</dbReference>
<protein>
    <submittedName>
        <fullName evidence="2">Predicted phosphoesterase or phosphohydrolase</fullName>
    </submittedName>
</protein>
<keyword evidence="3" id="KW-1185">Reference proteome</keyword>
<dbReference type="InterPro" id="IPR051158">
    <property type="entry name" value="Metallophosphoesterase_sf"/>
</dbReference>
<comment type="caution">
    <text evidence="2">The sequence shown here is derived from an EMBL/GenBank/DDBJ whole genome shotgun (WGS) entry which is preliminary data.</text>
</comment>
<dbReference type="RefSeq" id="WP_034438986.1">
    <property type="nucleotide sequence ID" value="NZ_CAACYI010000001.1"/>
</dbReference>
<dbReference type="GO" id="GO:0016787">
    <property type="term" value="F:hydrolase activity"/>
    <property type="evidence" value="ECO:0007669"/>
    <property type="project" value="UniProtKB-KW"/>
</dbReference>
<dbReference type="InterPro" id="IPR029052">
    <property type="entry name" value="Metallo-depent_PP-like"/>
</dbReference>
<dbReference type="Proteomes" id="UP000377798">
    <property type="component" value="Unassembled WGS sequence"/>
</dbReference>
<dbReference type="InterPro" id="IPR004843">
    <property type="entry name" value="Calcineurin-like_PHP"/>
</dbReference>
<proteinExistence type="predicted"/>
<feature type="domain" description="Calcineurin-like phosphoesterase" evidence="1">
    <location>
        <begin position="3"/>
        <end position="197"/>
    </location>
</feature>
<dbReference type="SUPFAM" id="SSF56300">
    <property type="entry name" value="Metallo-dependent phosphatases"/>
    <property type="match status" value="1"/>
</dbReference>
<gene>
    <name evidence="2" type="ORF">NCTC13150_00684</name>
</gene>
<dbReference type="PANTHER" id="PTHR31302:SF22">
    <property type="entry name" value="PHOSPHOESTERASE"/>
    <property type="match status" value="1"/>
</dbReference>
<dbReference type="EMBL" id="CAACYI010000001">
    <property type="protein sequence ID" value="VFB16167.1"/>
    <property type="molecule type" value="Genomic_DNA"/>
</dbReference>
<dbReference type="PANTHER" id="PTHR31302">
    <property type="entry name" value="TRANSMEMBRANE PROTEIN WITH METALLOPHOSPHOESTERASE DOMAIN-RELATED"/>
    <property type="match status" value="1"/>
</dbReference>
<reference evidence="2 3" key="1">
    <citation type="submission" date="2019-02" db="EMBL/GenBank/DDBJ databases">
        <authorList>
            <consortium name="Pathogen Informatics"/>
        </authorList>
    </citation>
    <scope>NUCLEOTIDE SEQUENCE [LARGE SCALE GENOMIC DNA]</scope>
    <source>
        <strain evidence="2 3">3012STDY7089603</strain>
    </source>
</reference>
<evidence type="ECO:0000313" key="3">
    <source>
        <dbReference type="Proteomes" id="UP000377798"/>
    </source>
</evidence>
<dbReference type="AlphaFoldDB" id="A0A8H2QXM5"/>
<evidence type="ECO:0000259" key="1">
    <source>
        <dbReference type="Pfam" id="PF00149"/>
    </source>
</evidence>
<evidence type="ECO:0000313" key="2">
    <source>
        <dbReference type="EMBL" id="VFB16167.1"/>
    </source>
</evidence>
<dbReference type="Gene3D" id="3.60.21.10">
    <property type="match status" value="1"/>
</dbReference>
<keyword evidence="2" id="KW-0378">Hydrolase</keyword>
<organism evidence="2 3">
    <name type="scientific">Urinicoccus massiliensis</name>
    <dbReference type="NCBI Taxonomy" id="1723382"/>
    <lineage>
        <taxon>Bacteria</taxon>
        <taxon>Bacillati</taxon>
        <taxon>Bacillota</taxon>
        <taxon>Tissierellia</taxon>
        <taxon>Tissierellales</taxon>
        <taxon>Peptoniphilaceae</taxon>
        <taxon>Urinicoccus</taxon>
    </lineage>
</organism>
<dbReference type="InterPro" id="IPR014578">
    <property type="entry name" value="Pesterase_CT488"/>
</dbReference>
<sequence>MSKIWAIGDLHLDYTKDKSMDIFGQDWKDHDQKIFDYWQSHVGPEDWVLVPGDISWALKWGEVFQDLHALDQLPGQKVLSKGNHDYWWTSLAKMEGANFKSLHFIHNTAVKIREGLYVAGTRGWIPRDAKDFDEKDEKISLRENQRLKNSLDQVPPGNEIIAMIHYPPLLQSFDDSAYTKTLQDYPVSLCLYGHLHGAGHRFIYEGERDGIQYTCVAADYLNFQCKEILWKEK</sequence>
<name>A0A8H2QXM5_9FIRM</name>
<accession>A0A8H2QXM5</accession>